<sequence length="153" mass="16640">MGERDEEQGYISSMEVQLKAMKQLCVTSQVGALLYVQVVETNPGMNPDLSCTDASGKAAEYGVLKEGYYFDSSTGLSRMLLSSPRCLVFEELGMKISFEIAVGLNGHVGSMLVHRLSSIIIVVSNAIMNSESPTGVKQRIMVDKLIQNLKLSS</sequence>
<organism evidence="5 6">
    <name type="scientific">Pyrus ussuriensis x Pyrus communis</name>
    <dbReference type="NCBI Taxonomy" id="2448454"/>
    <lineage>
        <taxon>Eukaryota</taxon>
        <taxon>Viridiplantae</taxon>
        <taxon>Streptophyta</taxon>
        <taxon>Embryophyta</taxon>
        <taxon>Tracheophyta</taxon>
        <taxon>Spermatophyta</taxon>
        <taxon>Magnoliopsida</taxon>
        <taxon>eudicotyledons</taxon>
        <taxon>Gunneridae</taxon>
        <taxon>Pentapetalae</taxon>
        <taxon>rosids</taxon>
        <taxon>fabids</taxon>
        <taxon>Rosales</taxon>
        <taxon>Rosaceae</taxon>
        <taxon>Amygdaloideae</taxon>
        <taxon>Maleae</taxon>
        <taxon>Pyrus</taxon>
    </lineage>
</organism>
<evidence type="ECO:0000313" key="6">
    <source>
        <dbReference type="Proteomes" id="UP000327157"/>
    </source>
</evidence>
<dbReference type="GO" id="GO:0000467">
    <property type="term" value="P:exonucleolytic trimming to generate mature 3'-end of 5.8S rRNA from tricistronic rRNA transcript (SSU-rRNA, 5.8S rRNA, LSU-rRNA)"/>
    <property type="evidence" value="ECO:0007669"/>
    <property type="project" value="TreeGrafter"/>
</dbReference>
<reference evidence="6" key="2">
    <citation type="submission" date="2019-10" db="EMBL/GenBank/DDBJ databases">
        <title>A de novo genome assembly of a pear dwarfing rootstock.</title>
        <authorList>
            <person name="Wang F."/>
            <person name="Wang J."/>
            <person name="Li S."/>
            <person name="Zhang Y."/>
            <person name="Fang M."/>
            <person name="Ma L."/>
            <person name="Zhao Y."/>
            <person name="Jiang S."/>
        </authorList>
    </citation>
    <scope>NUCLEOTIDE SEQUENCE [LARGE SCALE GENOMIC DNA]</scope>
</reference>
<keyword evidence="6" id="KW-1185">Reference proteome</keyword>
<keyword evidence="3" id="KW-0694">RNA-binding</keyword>
<dbReference type="GO" id="GO:0000177">
    <property type="term" value="C:cytoplasmic exosome (RNase complex)"/>
    <property type="evidence" value="ECO:0007669"/>
    <property type="project" value="TreeGrafter"/>
</dbReference>
<dbReference type="InterPro" id="IPR012340">
    <property type="entry name" value="NA-bd_OB-fold"/>
</dbReference>
<dbReference type="Gene3D" id="3.30.1370.10">
    <property type="entry name" value="K Homology domain, type 1"/>
    <property type="match status" value="1"/>
</dbReference>
<dbReference type="AlphaFoldDB" id="A0A5N5G6K0"/>
<proteinExistence type="predicted"/>
<dbReference type="InterPro" id="IPR004088">
    <property type="entry name" value="KH_dom_type_1"/>
</dbReference>
<dbReference type="GO" id="GO:0034475">
    <property type="term" value="P:U4 snRNA 3'-end processing"/>
    <property type="evidence" value="ECO:0007669"/>
    <property type="project" value="TreeGrafter"/>
</dbReference>
<dbReference type="Pfam" id="PF15985">
    <property type="entry name" value="KH_6"/>
    <property type="match status" value="1"/>
</dbReference>
<protein>
    <submittedName>
        <fullName evidence="5">Exosome complex component rrp40-like</fullName>
    </submittedName>
</protein>
<comment type="caution">
    <text evidence="5">The sequence shown here is derived from an EMBL/GenBank/DDBJ whole genome shotgun (WGS) entry which is preliminary data.</text>
</comment>
<dbReference type="PANTHER" id="PTHR21321">
    <property type="entry name" value="PNAS-3 RELATED"/>
    <property type="match status" value="1"/>
</dbReference>
<dbReference type="GO" id="GO:0071051">
    <property type="term" value="P:poly(A)-dependent snoRNA 3'-end processing"/>
    <property type="evidence" value="ECO:0007669"/>
    <property type="project" value="TreeGrafter"/>
</dbReference>
<reference evidence="5 6" key="3">
    <citation type="submission" date="2019-11" db="EMBL/GenBank/DDBJ databases">
        <title>A de novo genome assembly of a pear dwarfing rootstock.</title>
        <authorList>
            <person name="Wang F."/>
            <person name="Wang J."/>
            <person name="Li S."/>
            <person name="Zhang Y."/>
            <person name="Fang M."/>
            <person name="Ma L."/>
            <person name="Zhao Y."/>
            <person name="Jiang S."/>
        </authorList>
    </citation>
    <scope>NUCLEOTIDE SEQUENCE [LARGE SCALE GENOMIC DNA]</scope>
    <source>
        <strain evidence="5">S2</strain>
        <tissue evidence="5">Leaf</tissue>
    </source>
</reference>
<evidence type="ECO:0000259" key="4">
    <source>
        <dbReference type="Pfam" id="PF15985"/>
    </source>
</evidence>
<comment type="subcellular location">
    <subcellularLocation>
        <location evidence="1">Nucleus</location>
    </subcellularLocation>
</comment>
<dbReference type="PANTHER" id="PTHR21321:SF1">
    <property type="entry name" value="EXOSOME COMPLEX COMPONENT RRP40"/>
    <property type="match status" value="1"/>
</dbReference>
<dbReference type="Proteomes" id="UP000327157">
    <property type="component" value="Chromosome 14"/>
</dbReference>
<evidence type="ECO:0000313" key="5">
    <source>
        <dbReference type="EMBL" id="KAB2609350.1"/>
    </source>
</evidence>
<keyword evidence="2" id="KW-0271">Exosome</keyword>
<dbReference type="GO" id="GO:0071035">
    <property type="term" value="P:nuclear polyadenylation-dependent rRNA catabolic process"/>
    <property type="evidence" value="ECO:0007669"/>
    <property type="project" value="TreeGrafter"/>
</dbReference>
<dbReference type="OrthoDB" id="340500at2759"/>
<evidence type="ECO:0000256" key="2">
    <source>
        <dbReference type="ARBA" id="ARBA00022835"/>
    </source>
</evidence>
<feature type="domain" description="K Homology" evidence="4">
    <location>
        <begin position="67"/>
        <end position="108"/>
    </location>
</feature>
<reference evidence="5 6" key="1">
    <citation type="submission" date="2019-09" db="EMBL/GenBank/DDBJ databases">
        <authorList>
            <person name="Ou C."/>
        </authorList>
    </citation>
    <scope>NUCLEOTIDE SEQUENCE [LARGE SCALE GENOMIC DNA]</scope>
    <source>
        <strain evidence="5">S2</strain>
        <tissue evidence="5">Leaf</tissue>
    </source>
</reference>
<dbReference type="Gene3D" id="2.40.50.140">
    <property type="entry name" value="Nucleic acid-binding proteins"/>
    <property type="match status" value="1"/>
</dbReference>
<dbReference type="InterPro" id="IPR036612">
    <property type="entry name" value="KH_dom_type_1_sf"/>
</dbReference>
<dbReference type="GO" id="GO:0003723">
    <property type="term" value="F:RNA binding"/>
    <property type="evidence" value="ECO:0007669"/>
    <property type="project" value="UniProtKB-KW"/>
</dbReference>
<evidence type="ECO:0000256" key="3">
    <source>
        <dbReference type="ARBA" id="ARBA00022884"/>
    </source>
</evidence>
<gene>
    <name evidence="5" type="ORF">D8674_012518</name>
</gene>
<name>A0A5N5G6K0_9ROSA</name>
<dbReference type="GO" id="GO:0071038">
    <property type="term" value="P:TRAMP-dependent tRNA surveillance pathway"/>
    <property type="evidence" value="ECO:0007669"/>
    <property type="project" value="TreeGrafter"/>
</dbReference>
<evidence type="ECO:0000256" key="1">
    <source>
        <dbReference type="ARBA" id="ARBA00004123"/>
    </source>
</evidence>
<dbReference type="SUPFAM" id="SSF54791">
    <property type="entry name" value="Eukaryotic type KH-domain (KH-domain type I)"/>
    <property type="match status" value="1"/>
</dbReference>
<dbReference type="EMBL" id="SMOL01000553">
    <property type="protein sequence ID" value="KAB2609350.1"/>
    <property type="molecule type" value="Genomic_DNA"/>
</dbReference>
<dbReference type="InterPro" id="IPR026699">
    <property type="entry name" value="Exosome_RNA_bind1/RRP40/RRP4"/>
</dbReference>
<dbReference type="GO" id="GO:0071034">
    <property type="term" value="P:CUT catabolic process"/>
    <property type="evidence" value="ECO:0007669"/>
    <property type="project" value="TreeGrafter"/>
</dbReference>
<dbReference type="GO" id="GO:0000176">
    <property type="term" value="C:nuclear exosome (RNase complex)"/>
    <property type="evidence" value="ECO:0007669"/>
    <property type="project" value="TreeGrafter"/>
</dbReference>
<accession>A0A5N5G6K0</accession>